<organism evidence="2">
    <name type="scientific">marine sediment metagenome</name>
    <dbReference type="NCBI Taxonomy" id="412755"/>
    <lineage>
        <taxon>unclassified sequences</taxon>
        <taxon>metagenomes</taxon>
        <taxon>ecological metagenomes</taxon>
    </lineage>
</organism>
<feature type="non-terminal residue" evidence="2">
    <location>
        <position position="1"/>
    </location>
</feature>
<name>X1TPB0_9ZZZZ</name>
<reference evidence="2" key="1">
    <citation type="journal article" date="2014" name="Front. Microbiol.">
        <title>High frequency of phylogenetically diverse reductive dehalogenase-homologous genes in deep subseafloor sedimentary metagenomes.</title>
        <authorList>
            <person name="Kawai M."/>
            <person name="Futagami T."/>
            <person name="Toyoda A."/>
            <person name="Takaki Y."/>
            <person name="Nishi S."/>
            <person name="Hori S."/>
            <person name="Arai W."/>
            <person name="Tsubouchi T."/>
            <person name="Morono Y."/>
            <person name="Uchiyama I."/>
            <person name="Ito T."/>
            <person name="Fujiyama A."/>
            <person name="Inagaki F."/>
            <person name="Takami H."/>
        </authorList>
    </citation>
    <scope>NUCLEOTIDE SEQUENCE</scope>
    <source>
        <strain evidence="2">Expedition CK06-06</strain>
    </source>
</reference>
<accession>X1TPB0</accession>
<sequence length="275" mass="32639">ETDRNIQEGTGNILRGLYQLIRNPRHHNKIKDEENDAIEIIMFIQYMISVIDKSKLKFEIEDFKGIVFDKEFVEDEKYSDIVVERIPKRRIYDVAVEIYHSKDKGNIYNIQRFFNSISQRMSDGEIKDFLQIISSDLLKTNSDKERKYALRCFPVERWKEIDEIARLRTENRIIKSIKEGKTYAEKDSVDGWFATWCTSLISEFSLKKELINAVSDKLNSDDFAEVSYCIKFILDEIWKILEDEKIASFLNEDNGFTNYLHEYSHLITIKDEIKR</sequence>
<protein>
    <recommendedName>
        <fullName evidence="1">Conserved hypothetical protein CHP02391 domain-containing protein</fullName>
    </recommendedName>
</protein>
<dbReference type="Pfam" id="PF09509">
    <property type="entry name" value="Hypoth_Ymh"/>
    <property type="match status" value="1"/>
</dbReference>
<dbReference type="EMBL" id="BARW01019254">
    <property type="protein sequence ID" value="GAI93206.1"/>
    <property type="molecule type" value="Genomic_DNA"/>
</dbReference>
<feature type="domain" description="Conserved hypothetical protein CHP02391" evidence="1">
    <location>
        <begin position="1"/>
        <end position="49"/>
    </location>
</feature>
<gene>
    <name evidence="2" type="ORF">S12H4_32792</name>
</gene>
<comment type="caution">
    <text evidence="2">The sequence shown here is derived from an EMBL/GenBank/DDBJ whole genome shotgun (WGS) entry which is preliminary data.</text>
</comment>
<dbReference type="AlphaFoldDB" id="X1TPB0"/>
<dbReference type="InterPro" id="IPR012654">
    <property type="entry name" value="CHP02391"/>
</dbReference>
<proteinExistence type="predicted"/>
<evidence type="ECO:0000313" key="2">
    <source>
        <dbReference type="EMBL" id="GAI93206.1"/>
    </source>
</evidence>
<evidence type="ECO:0000259" key="1">
    <source>
        <dbReference type="Pfam" id="PF09509"/>
    </source>
</evidence>
<feature type="non-terminal residue" evidence="2">
    <location>
        <position position="275"/>
    </location>
</feature>